<dbReference type="SUPFAM" id="SSF49899">
    <property type="entry name" value="Concanavalin A-like lectins/glucanases"/>
    <property type="match status" value="1"/>
</dbReference>
<reference evidence="3" key="1">
    <citation type="submission" date="2024-07" db="EMBL/GenBank/DDBJ databases">
        <title>Complete genome sequence of Prevotella sp. YM-2024 GTC17253.</title>
        <authorList>
            <person name="Hayashi M."/>
            <person name="Muto Y."/>
            <person name="Tanaka K."/>
            <person name="Niwa H."/>
        </authorList>
    </citation>
    <scope>NUCLEOTIDE SEQUENCE</scope>
    <source>
        <strain evidence="3">GTC17253</strain>
    </source>
</reference>
<dbReference type="Pfam" id="PF13385">
    <property type="entry name" value="Laminin_G_3"/>
    <property type="match status" value="1"/>
</dbReference>
<evidence type="ECO:0000256" key="1">
    <source>
        <dbReference type="SAM" id="SignalP"/>
    </source>
</evidence>
<accession>A0AB33IVW4</accession>
<gene>
    <name evidence="3" type="ORF">GTC17253_13100</name>
</gene>
<dbReference type="Gene3D" id="2.60.40.1740">
    <property type="entry name" value="hypothetical protein (bacova_03559)"/>
    <property type="match status" value="1"/>
</dbReference>
<protein>
    <submittedName>
        <fullName evidence="3">DUF1735 and LamG domain-containing protein</fullName>
    </submittedName>
</protein>
<sequence length="382" mass="41845">MKHKMKKHIFKYMAAALTLALVAACNDSESDLLKPKVYFENKEHSVELKEGRETMDVELTSRLSNAHSSEVNVAYAIADSSVVKEYNAKYGTDYLPFDAANAKIDQSTATIEKGGIYAGKVKLTLSNLGKLKDGKSYVLPVKLSSGDVPAISGTDIEYVIVAKPLRVTTAGAFSSHFISVKFPTGTFFKSFTYEALIYAKDFGTSNTILGTEGVMILRIGDTGGGIARGILQVAGRQHYEAPDVLQLNKWYHVALTFDSNSGKTVMYVNGTKWAESAWNIQGFDPNADIGFKIGKLQGFQWGARPFVGYMGELRVWSVARTENQIQQNMMGVDPKSDGLELYYKLNGSEKVENGKIKDSAKGIEGITQGIPFETLPNPVVIE</sequence>
<dbReference type="InterPro" id="IPR013728">
    <property type="entry name" value="BT_3987-like_N"/>
</dbReference>
<dbReference type="Gene3D" id="2.60.120.200">
    <property type="match status" value="1"/>
</dbReference>
<dbReference type="Pfam" id="PF08522">
    <property type="entry name" value="BT_3987-like_N"/>
    <property type="match status" value="1"/>
</dbReference>
<keyword evidence="1" id="KW-0732">Signal</keyword>
<dbReference type="AlphaFoldDB" id="A0AB33IVW4"/>
<evidence type="ECO:0000259" key="2">
    <source>
        <dbReference type="Pfam" id="PF08522"/>
    </source>
</evidence>
<feature type="domain" description="BT-3987-like N-terminal" evidence="2">
    <location>
        <begin position="35"/>
        <end position="147"/>
    </location>
</feature>
<feature type="chain" id="PRO_5044206976" evidence="1">
    <location>
        <begin position="24"/>
        <end position="382"/>
    </location>
</feature>
<organism evidence="3">
    <name type="scientific">Prevotella sp. GTC17253</name>
    <dbReference type="NCBI Taxonomy" id="3236793"/>
    <lineage>
        <taxon>Bacteria</taxon>
        <taxon>Pseudomonadati</taxon>
        <taxon>Bacteroidota</taxon>
        <taxon>Bacteroidia</taxon>
        <taxon>Bacteroidales</taxon>
        <taxon>Prevotellaceae</taxon>
        <taxon>Prevotella</taxon>
    </lineage>
</organism>
<dbReference type="InterPro" id="IPR013320">
    <property type="entry name" value="ConA-like_dom_sf"/>
</dbReference>
<dbReference type="EMBL" id="AP035785">
    <property type="protein sequence ID" value="BFO71344.1"/>
    <property type="molecule type" value="Genomic_DNA"/>
</dbReference>
<name>A0AB33IVW4_9BACT</name>
<proteinExistence type="predicted"/>
<evidence type="ECO:0000313" key="3">
    <source>
        <dbReference type="EMBL" id="BFO71344.1"/>
    </source>
</evidence>
<dbReference type="GO" id="GO:0005975">
    <property type="term" value="P:carbohydrate metabolic process"/>
    <property type="evidence" value="ECO:0007669"/>
    <property type="project" value="UniProtKB-ARBA"/>
</dbReference>
<dbReference type="GO" id="GO:0004553">
    <property type="term" value="F:hydrolase activity, hydrolyzing O-glycosyl compounds"/>
    <property type="evidence" value="ECO:0007669"/>
    <property type="project" value="UniProtKB-ARBA"/>
</dbReference>
<dbReference type="PROSITE" id="PS51257">
    <property type="entry name" value="PROKAR_LIPOPROTEIN"/>
    <property type="match status" value="1"/>
</dbReference>
<feature type="signal peptide" evidence="1">
    <location>
        <begin position="1"/>
        <end position="23"/>
    </location>
</feature>